<evidence type="ECO:0000313" key="2">
    <source>
        <dbReference type="Proteomes" id="UP000587760"/>
    </source>
</evidence>
<dbReference type="AlphaFoldDB" id="A0A841R5X9"/>
<dbReference type="Proteomes" id="UP000587760">
    <property type="component" value="Unassembled WGS sequence"/>
</dbReference>
<dbReference type="RefSeq" id="WP_184742323.1">
    <property type="nucleotide sequence ID" value="NZ_JACHGJ010000001.1"/>
</dbReference>
<dbReference type="EMBL" id="JACHGJ010000001">
    <property type="protein sequence ID" value="MBB6478460.1"/>
    <property type="molecule type" value="Genomic_DNA"/>
</dbReference>
<sequence length="123" mass="14309">MIDKYKMELKEILDELIIYNPSLFVLTGPTELFNWRSVFDFSSVAWEEFPEEYRITLLKSLAEKEILFIALMTYKNLYMEMGRPDIANAAGFSMAKFLESLFVPDYEDVFKTSSILISDSLSC</sequence>
<accession>A0A841R5X9</accession>
<gene>
    <name evidence="1" type="ORF">HNR50_000093</name>
</gene>
<comment type="caution">
    <text evidence="1">The sequence shown here is derived from an EMBL/GenBank/DDBJ whole genome shotgun (WGS) entry which is preliminary data.</text>
</comment>
<organism evidence="1 2">
    <name type="scientific">Spirochaeta isovalerica</name>
    <dbReference type="NCBI Taxonomy" id="150"/>
    <lineage>
        <taxon>Bacteria</taxon>
        <taxon>Pseudomonadati</taxon>
        <taxon>Spirochaetota</taxon>
        <taxon>Spirochaetia</taxon>
        <taxon>Spirochaetales</taxon>
        <taxon>Spirochaetaceae</taxon>
        <taxon>Spirochaeta</taxon>
    </lineage>
</organism>
<keyword evidence="2" id="KW-1185">Reference proteome</keyword>
<proteinExistence type="predicted"/>
<reference evidence="1 2" key="1">
    <citation type="submission" date="2020-08" db="EMBL/GenBank/DDBJ databases">
        <title>Genomic Encyclopedia of Type Strains, Phase IV (KMG-IV): sequencing the most valuable type-strain genomes for metagenomic binning, comparative biology and taxonomic classification.</title>
        <authorList>
            <person name="Goeker M."/>
        </authorList>
    </citation>
    <scope>NUCLEOTIDE SEQUENCE [LARGE SCALE GENOMIC DNA]</scope>
    <source>
        <strain evidence="1 2">DSM 2461</strain>
    </source>
</reference>
<protein>
    <submittedName>
        <fullName evidence="1">Uncharacterized protein</fullName>
    </submittedName>
</protein>
<evidence type="ECO:0000313" key="1">
    <source>
        <dbReference type="EMBL" id="MBB6478460.1"/>
    </source>
</evidence>
<name>A0A841R5X9_9SPIO</name>